<evidence type="ECO:0000256" key="9">
    <source>
        <dbReference type="PIRSR" id="PIRSR000099-1"/>
    </source>
</evidence>
<dbReference type="FunFam" id="3.40.50.1980:FF:000001">
    <property type="entry name" value="Histidinol dehydrogenase"/>
    <property type="match status" value="1"/>
</dbReference>
<comment type="similarity">
    <text evidence="3 8 13">Belongs to the histidinol dehydrogenase family.</text>
</comment>
<feature type="binding site" evidence="11">
    <location>
        <position position="238"/>
    </location>
    <ligand>
        <name>substrate</name>
    </ligand>
</feature>
<feature type="binding site" evidence="10">
    <location>
        <position position="190"/>
    </location>
    <ligand>
        <name>NAD(+)</name>
        <dbReference type="ChEBI" id="CHEBI:57540"/>
    </ligand>
</feature>
<feature type="binding site" evidence="11">
    <location>
        <position position="263"/>
    </location>
    <ligand>
        <name>substrate</name>
    </ligand>
</feature>
<keyword evidence="6 12" id="KW-0862">Zinc</keyword>
<dbReference type="SUPFAM" id="SSF53720">
    <property type="entry name" value="ALDH-like"/>
    <property type="match status" value="1"/>
</dbReference>
<evidence type="ECO:0000256" key="13">
    <source>
        <dbReference type="RuleBase" id="RU004175"/>
    </source>
</evidence>
<feature type="active site" description="Proton acceptor" evidence="9">
    <location>
        <position position="329"/>
    </location>
</feature>
<evidence type="ECO:0000256" key="3">
    <source>
        <dbReference type="ARBA" id="ARBA00010178"/>
    </source>
</evidence>
<feature type="binding site" evidence="10">
    <location>
        <position position="128"/>
    </location>
    <ligand>
        <name>NAD(+)</name>
        <dbReference type="ChEBI" id="CHEBI:57540"/>
    </ligand>
</feature>
<evidence type="ECO:0000256" key="1">
    <source>
        <dbReference type="ARBA" id="ARBA00003850"/>
    </source>
</evidence>
<feature type="binding site" evidence="10">
    <location>
        <position position="215"/>
    </location>
    <ligand>
        <name>NAD(+)</name>
        <dbReference type="ChEBI" id="CHEBI:57540"/>
    </ligand>
</feature>
<evidence type="ECO:0000256" key="10">
    <source>
        <dbReference type="PIRSR" id="PIRSR000099-2"/>
    </source>
</evidence>
<evidence type="ECO:0000256" key="7">
    <source>
        <dbReference type="ARBA" id="ARBA00023002"/>
    </source>
</evidence>
<evidence type="ECO:0000256" key="12">
    <source>
        <dbReference type="PIRSR" id="PIRSR000099-4"/>
    </source>
</evidence>
<dbReference type="GO" id="GO:0046872">
    <property type="term" value="F:metal ion binding"/>
    <property type="evidence" value="ECO:0007669"/>
    <property type="project" value="UniProtKB-KW"/>
</dbReference>
<comment type="cofactor">
    <cofactor evidence="12">
        <name>Zn(2+)</name>
        <dbReference type="ChEBI" id="CHEBI:29105"/>
    </cofactor>
    <text evidence="12">Binds 1 zinc ion per subunit.</text>
</comment>
<dbReference type="EMBL" id="CADCVH010000088">
    <property type="protein sequence ID" value="CAA9463754.1"/>
    <property type="molecule type" value="Genomic_DNA"/>
</dbReference>
<accession>A0A6J4R5Y5</accession>
<feature type="region of interest" description="Disordered" evidence="14">
    <location>
        <begin position="1"/>
        <end position="27"/>
    </location>
</feature>
<feature type="region of interest" description="Disordered" evidence="14">
    <location>
        <begin position="433"/>
        <end position="461"/>
    </location>
</feature>
<keyword evidence="7 8" id="KW-0560">Oxidoreductase</keyword>
<dbReference type="PIRSF" id="PIRSF000099">
    <property type="entry name" value="Histidinol_dh"/>
    <property type="match status" value="1"/>
</dbReference>
<dbReference type="GO" id="GO:0005829">
    <property type="term" value="C:cytosol"/>
    <property type="evidence" value="ECO:0007669"/>
    <property type="project" value="TreeGrafter"/>
</dbReference>
<evidence type="ECO:0000256" key="11">
    <source>
        <dbReference type="PIRSR" id="PIRSR000099-3"/>
    </source>
</evidence>
<comment type="function">
    <text evidence="1">Catalyzes the sequential NAD-dependent oxidations of L-histidinol to L-histidinaldehyde and then to L-histidine.</text>
</comment>
<gene>
    <name evidence="15" type="ORF">AVDCRST_MAG02-2686</name>
</gene>
<feature type="binding site" evidence="11">
    <location>
        <position position="362"/>
    </location>
    <ligand>
        <name>substrate</name>
    </ligand>
</feature>
<evidence type="ECO:0000256" key="2">
    <source>
        <dbReference type="ARBA" id="ARBA00004940"/>
    </source>
</evidence>
<reference evidence="15" key="1">
    <citation type="submission" date="2020-02" db="EMBL/GenBank/DDBJ databases">
        <authorList>
            <person name="Meier V. D."/>
        </authorList>
    </citation>
    <scope>NUCLEOTIDE SEQUENCE</scope>
    <source>
        <strain evidence="15">AVDCRST_MAG02</strain>
    </source>
</reference>
<feature type="binding site" evidence="11">
    <location>
        <position position="260"/>
    </location>
    <ligand>
        <name>substrate</name>
    </ligand>
</feature>
<name>A0A6J4R5Y5_9ACTN</name>
<dbReference type="InterPro" id="IPR022695">
    <property type="entry name" value="Histidinol_DH_monofunct"/>
</dbReference>
<dbReference type="PRINTS" id="PR00083">
    <property type="entry name" value="HOLDHDRGNASE"/>
</dbReference>
<evidence type="ECO:0000256" key="14">
    <source>
        <dbReference type="SAM" id="MobiDB-lite"/>
    </source>
</evidence>
<evidence type="ECO:0000256" key="4">
    <source>
        <dbReference type="ARBA" id="ARBA00016531"/>
    </source>
</evidence>
<dbReference type="CDD" id="cd06572">
    <property type="entry name" value="Histidinol_dh"/>
    <property type="match status" value="1"/>
</dbReference>
<dbReference type="InterPro" id="IPR012131">
    <property type="entry name" value="Hstdl_DH"/>
</dbReference>
<feature type="binding site" evidence="11">
    <location>
        <position position="329"/>
    </location>
    <ligand>
        <name>substrate</name>
    </ligand>
</feature>
<feature type="active site" description="Proton acceptor" evidence="9">
    <location>
        <position position="328"/>
    </location>
</feature>
<dbReference type="GO" id="GO:0000105">
    <property type="term" value="P:L-histidine biosynthetic process"/>
    <property type="evidence" value="ECO:0007669"/>
    <property type="project" value="UniProtKB-UniPathway"/>
</dbReference>
<dbReference type="NCBIfam" id="TIGR00069">
    <property type="entry name" value="hisD"/>
    <property type="match status" value="1"/>
</dbReference>
<feature type="compositionally biased region" description="Basic and acidic residues" evidence="14">
    <location>
        <begin position="15"/>
        <end position="27"/>
    </location>
</feature>
<dbReference type="GO" id="GO:0051287">
    <property type="term" value="F:NAD binding"/>
    <property type="evidence" value="ECO:0007669"/>
    <property type="project" value="InterPro"/>
</dbReference>
<dbReference type="Pfam" id="PF00815">
    <property type="entry name" value="Histidinol_dh"/>
    <property type="match status" value="1"/>
</dbReference>
<evidence type="ECO:0000256" key="8">
    <source>
        <dbReference type="PIRNR" id="PIRNR000099"/>
    </source>
</evidence>
<feature type="binding site" evidence="12">
    <location>
        <position position="260"/>
    </location>
    <ligand>
        <name>Zn(2+)</name>
        <dbReference type="ChEBI" id="CHEBI:29105"/>
    </ligand>
</feature>
<evidence type="ECO:0000256" key="6">
    <source>
        <dbReference type="ARBA" id="ARBA00022833"/>
    </source>
</evidence>
<dbReference type="InterPro" id="IPR001692">
    <property type="entry name" value="Histidinol_DH_CS"/>
</dbReference>
<feature type="binding site" evidence="11">
    <location>
        <position position="423"/>
    </location>
    <ligand>
        <name>substrate</name>
    </ligand>
</feature>
<feature type="binding site" evidence="12">
    <location>
        <position position="263"/>
    </location>
    <ligand>
        <name>Zn(2+)</name>
        <dbReference type="ChEBI" id="CHEBI:29105"/>
    </ligand>
</feature>
<protein>
    <recommendedName>
        <fullName evidence="4">Histidinol dehydrogenase</fullName>
    </recommendedName>
</protein>
<comment type="pathway">
    <text evidence="2">Amino-acid biosynthesis; L-histidine biosynthesis; L-histidine from 5-phospho-alpha-D-ribose 1-diphosphate: step 9/9.</text>
</comment>
<sequence>MSAGDAGVTMTYLKRPKEEPVKGSAPEVKERVSEMLLRIERGGLDAVRAYSRELDGWDPPEFRVSEEEIGRAAEAVDPGLREAIEFGRDNTRRFAEMQLGTLVDFEEEVAPGVVAGQRQVPVGSVGAYQPAGRVPLLASPFMTVAVPKVAGVENVVACVPPGGAGGVFPAMLHSIAVSGADAIYAVGGVQALAAMAFGLFEDLGSPVDMIVGAGNAYVAEAKRQLFGRVGIDLLAGPSEVAVIADASADPELVAADLLGQAEHGPTSPASLVTTSEELGRAVMGEVERQLGELRTPDVARAAWRDHGTVVVAGGREEAARLSDGLAPEHLEVHTGEDGWYLENLKNYGSLFLGDRSTVAYSDKGMTGTNHVLPTAGAARYTGGLSVAKFTKTLTYQRVTGGEGTRRLAPPVMRFSQTEGLWAHEATARKRLERLGEQGMVRSPRPPDGGPAGQEETGGGVR</sequence>
<dbReference type="PROSITE" id="PS00611">
    <property type="entry name" value="HISOL_DEHYDROGENASE"/>
    <property type="match status" value="1"/>
</dbReference>
<dbReference type="Gene3D" id="1.20.5.1300">
    <property type="match status" value="1"/>
</dbReference>
<feature type="compositionally biased region" description="Gly residues" evidence="14">
    <location>
        <begin position="449"/>
        <end position="461"/>
    </location>
</feature>
<evidence type="ECO:0000256" key="5">
    <source>
        <dbReference type="ARBA" id="ARBA00022723"/>
    </source>
</evidence>
<keyword evidence="5 12" id="KW-0479">Metal-binding</keyword>
<dbReference type="PANTHER" id="PTHR21256">
    <property type="entry name" value="HISTIDINOL DEHYDROGENASE HDH"/>
    <property type="match status" value="1"/>
</dbReference>
<organism evidence="15">
    <name type="scientific">uncultured Rubrobacteraceae bacterium</name>
    <dbReference type="NCBI Taxonomy" id="349277"/>
    <lineage>
        <taxon>Bacteria</taxon>
        <taxon>Bacillati</taxon>
        <taxon>Actinomycetota</taxon>
        <taxon>Rubrobacteria</taxon>
        <taxon>Rubrobacterales</taxon>
        <taxon>Rubrobacteraceae</taxon>
        <taxon>environmental samples</taxon>
    </lineage>
</organism>
<dbReference type="GO" id="GO:0004399">
    <property type="term" value="F:histidinol dehydrogenase activity"/>
    <property type="evidence" value="ECO:0007669"/>
    <property type="project" value="InterPro"/>
</dbReference>
<keyword evidence="10" id="KW-0520">NAD</keyword>
<feature type="binding site" evidence="12">
    <location>
        <position position="423"/>
    </location>
    <ligand>
        <name>Zn(2+)</name>
        <dbReference type="ChEBI" id="CHEBI:29105"/>
    </ligand>
</feature>
<dbReference type="Gene3D" id="3.40.50.1980">
    <property type="entry name" value="Nitrogenase molybdenum iron protein domain"/>
    <property type="match status" value="2"/>
</dbReference>
<proteinExistence type="inferred from homology"/>
<dbReference type="UniPathway" id="UPA00031">
    <property type="reaction ID" value="UER00014"/>
</dbReference>
<feature type="binding site" evidence="11">
    <location>
        <position position="418"/>
    </location>
    <ligand>
        <name>substrate</name>
    </ligand>
</feature>
<dbReference type="InterPro" id="IPR016161">
    <property type="entry name" value="Ald_DH/histidinol_DH"/>
</dbReference>
<evidence type="ECO:0000313" key="15">
    <source>
        <dbReference type="EMBL" id="CAA9463754.1"/>
    </source>
</evidence>
<dbReference type="AlphaFoldDB" id="A0A6J4R5Y5"/>
<dbReference type="PANTHER" id="PTHR21256:SF14">
    <property type="entry name" value="HISTIDINOL DEHYDROGENASE"/>
    <property type="match status" value="1"/>
</dbReference>
<feature type="binding site" evidence="12">
    <location>
        <position position="362"/>
    </location>
    <ligand>
        <name>Zn(2+)</name>
        <dbReference type="ChEBI" id="CHEBI:29105"/>
    </ligand>
</feature>